<gene>
    <name evidence="1" type="ORF">EDD39_5302</name>
</gene>
<name>A0A8G1UN86_9ACTN</name>
<comment type="caution">
    <text evidence="1">The sequence shown here is derived from an EMBL/GenBank/DDBJ whole genome shotgun (WGS) entry which is preliminary data.</text>
</comment>
<accession>A0A8G1UN86</accession>
<proteinExistence type="predicted"/>
<evidence type="ECO:0000313" key="1">
    <source>
        <dbReference type="EMBL" id="ROR46993.1"/>
    </source>
</evidence>
<dbReference type="EMBL" id="RJVJ01000001">
    <property type="protein sequence ID" value="ROR46993.1"/>
    <property type="molecule type" value="Genomic_DNA"/>
</dbReference>
<dbReference type="Proteomes" id="UP000267408">
    <property type="component" value="Unassembled WGS sequence"/>
</dbReference>
<evidence type="ECO:0000313" key="2">
    <source>
        <dbReference type="Proteomes" id="UP000267408"/>
    </source>
</evidence>
<sequence length="217" mass="24031">MIKQLPEPETVRARSKAMAMLDAVLSPEWQWRYYSYDARWAPGEEMASMRDGSGNDYAIVFSAAGVYAQACNHESPISAYHVSPPALWPGLFDLVPEVFRALVQEPAFADSSGLPRATVCLWREHADSAWKCGDVHVPDGDEEDADGAQWLFGLLLEGTAEAFLEFADEVYELSLDPAAVQHVYDLKPLTQDIVAALNPEVRIEDLAEDIAQIGYPE</sequence>
<organism evidence="1 2">
    <name type="scientific">Kitasatospora cineracea</name>
    <dbReference type="NCBI Taxonomy" id="88074"/>
    <lineage>
        <taxon>Bacteria</taxon>
        <taxon>Bacillati</taxon>
        <taxon>Actinomycetota</taxon>
        <taxon>Actinomycetes</taxon>
        <taxon>Kitasatosporales</taxon>
        <taxon>Streptomycetaceae</taxon>
        <taxon>Kitasatospora</taxon>
    </lineage>
</organism>
<dbReference type="AlphaFoldDB" id="A0A8G1UN86"/>
<protein>
    <submittedName>
        <fullName evidence="1">Uncharacterized protein</fullName>
    </submittedName>
</protein>
<reference evidence="1 2" key="1">
    <citation type="submission" date="2018-11" db="EMBL/GenBank/DDBJ databases">
        <title>Sequencing the genomes of 1000 actinobacteria strains.</title>
        <authorList>
            <person name="Klenk H.-P."/>
        </authorList>
    </citation>
    <scope>NUCLEOTIDE SEQUENCE [LARGE SCALE GENOMIC DNA]</scope>
    <source>
        <strain evidence="1 2">DSM 44780</strain>
    </source>
</reference>